<protein>
    <submittedName>
        <fullName evidence="8">tRNA(FMet)-specific endonuclease VapC</fullName>
    </submittedName>
</protein>
<keyword evidence="3" id="KW-0540">Nuclease</keyword>
<dbReference type="PANTHER" id="PTHR33653">
    <property type="entry name" value="RIBONUCLEASE VAPC2"/>
    <property type="match status" value="1"/>
</dbReference>
<evidence type="ECO:0000256" key="1">
    <source>
        <dbReference type="ARBA" id="ARBA00001946"/>
    </source>
</evidence>
<accession>A0A120MY46</accession>
<gene>
    <name evidence="8" type="primary">vapC_3</name>
    <name evidence="8" type="ORF">MgSA37_00680</name>
</gene>
<dbReference type="InterPro" id="IPR050556">
    <property type="entry name" value="Type_II_TA_system_RNase"/>
</dbReference>
<keyword evidence="4" id="KW-0479">Metal-binding</keyword>
<reference evidence="8 9" key="1">
    <citation type="submission" date="2015-12" db="EMBL/GenBank/DDBJ databases">
        <title>Genome sequence of Mucilaginibacter gotjawali.</title>
        <authorList>
            <person name="Lee J.S."/>
            <person name="Lee K.C."/>
            <person name="Kim K.K."/>
            <person name="Lee B.W."/>
        </authorList>
    </citation>
    <scope>NUCLEOTIDE SEQUENCE [LARGE SCALE GENOMIC DNA]</scope>
    <source>
        <strain evidence="8 9">SA3-7</strain>
    </source>
</reference>
<dbReference type="GO" id="GO:0004519">
    <property type="term" value="F:endonuclease activity"/>
    <property type="evidence" value="ECO:0007669"/>
    <property type="project" value="UniProtKB-KW"/>
</dbReference>
<dbReference type="OrthoDB" id="676982at2"/>
<keyword evidence="5" id="KW-0378">Hydrolase</keyword>
<evidence type="ECO:0000256" key="2">
    <source>
        <dbReference type="ARBA" id="ARBA00022649"/>
    </source>
</evidence>
<dbReference type="Proteomes" id="UP000218263">
    <property type="component" value="Chromosome"/>
</dbReference>
<dbReference type="GO" id="GO:0046872">
    <property type="term" value="F:metal ion binding"/>
    <property type="evidence" value="ECO:0007669"/>
    <property type="project" value="UniProtKB-KW"/>
</dbReference>
<dbReference type="Gene3D" id="3.40.50.1010">
    <property type="entry name" value="5'-nuclease"/>
    <property type="match status" value="1"/>
</dbReference>
<evidence type="ECO:0000256" key="3">
    <source>
        <dbReference type="ARBA" id="ARBA00022722"/>
    </source>
</evidence>
<dbReference type="CDD" id="cd18738">
    <property type="entry name" value="PIN_VapC4-5_FitB-like"/>
    <property type="match status" value="1"/>
</dbReference>
<dbReference type="KEGG" id="mgot:MgSA37_00680"/>
<comment type="similarity">
    <text evidence="7">Belongs to the PINc/VapC protein family.</text>
</comment>
<dbReference type="RefSeq" id="WP_096349837.1">
    <property type="nucleotide sequence ID" value="NZ_AP017313.1"/>
</dbReference>
<evidence type="ECO:0000256" key="5">
    <source>
        <dbReference type="ARBA" id="ARBA00022801"/>
    </source>
</evidence>
<evidence type="ECO:0000256" key="6">
    <source>
        <dbReference type="ARBA" id="ARBA00022842"/>
    </source>
</evidence>
<evidence type="ECO:0000313" key="9">
    <source>
        <dbReference type="Proteomes" id="UP000218263"/>
    </source>
</evidence>
<dbReference type="PANTHER" id="PTHR33653:SF1">
    <property type="entry name" value="RIBONUCLEASE VAPC2"/>
    <property type="match status" value="1"/>
</dbReference>
<keyword evidence="9" id="KW-1185">Reference proteome</keyword>
<keyword evidence="2" id="KW-1277">Toxin-antitoxin system</keyword>
<evidence type="ECO:0000256" key="4">
    <source>
        <dbReference type="ARBA" id="ARBA00022723"/>
    </source>
</evidence>
<dbReference type="Pfam" id="PF01850">
    <property type="entry name" value="PIN"/>
    <property type="match status" value="1"/>
</dbReference>
<evidence type="ECO:0000256" key="7">
    <source>
        <dbReference type="ARBA" id="ARBA00038093"/>
    </source>
</evidence>
<dbReference type="SUPFAM" id="SSF88723">
    <property type="entry name" value="PIN domain-like"/>
    <property type="match status" value="1"/>
</dbReference>
<comment type="cofactor">
    <cofactor evidence="1">
        <name>Mg(2+)</name>
        <dbReference type="ChEBI" id="CHEBI:18420"/>
    </cofactor>
</comment>
<dbReference type="EMBL" id="AP017313">
    <property type="protein sequence ID" value="BAU52519.1"/>
    <property type="molecule type" value="Genomic_DNA"/>
</dbReference>
<organism evidence="8 9">
    <name type="scientific">Mucilaginibacter gotjawali</name>
    <dbReference type="NCBI Taxonomy" id="1550579"/>
    <lineage>
        <taxon>Bacteria</taxon>
        <taxon>Pseudomonadati</taxon>
        <taxon>Bacteroidota</taxon>
        <taxon>Sphingobacteriia</taxon>
        <taxon>Sphingobacteriales</taxon>
        <taxon>Sphingobacteriaceae</taxon>
        <taxon>Mucilaginibacter</taxon>
    </lineage>
</organism>
<dbReference type="GO" id="GO:0016787">
    <property type="term" value="F:hydrolase activity"/>
    <property type="evidence" value="ECO:0007669"/>
    <property type="project" value="UniProtKB-KW"/>
</dbReference>
<name>A0A120MY46_9SPHI</name>
<keyword evidence="8" id="KW-0255">Endonuclease</keyword>
<proteinExistence type="inferred from homology"/>
<keyword evidence="6" id="KW-0460">Magnesium</keyword>
<dbReference type="AlphaFoldDB" id="A0A120MY46"/>
<evidence type="ECO:0000313" key="8">
    <source>
        <dbReference type="EMBL" id="BAU52519.1"/>
    </source>
</evidence>
<dbReference type="InterPro" id="IPR002716">
    <property type="entry name" value="PIN_dom"/>
</dbReference>
<dbReference type="InterPro" id="IPR029060">
    <property type="entry name" value="PIN-like_dom_sf"/>
</dbReference>
<sequence>MNGTDLFIDTNICIYLLNGDIVLAELLQGQNLYISIITEMELYAYHGDNASAIQVLDNFLKSISVINIEEKVKINTIEIRKRSKLKLPDSIIAASAISFGLPLITADKGFRKVNHMDLILFEK</sequence>